<name>A0ACC6FPS7_9HELI</name>
<evidence type="ECO:0000313" key="2">
    <source>
        <dbReference type="Proteomes" id="UP001173802"/>
    </source>
</evidence>
<keyword evidence="2" id="KW-1185">Reference proteome</keyword>
<comment type="caution">
    <text evidence="1">The sequence shown here is derived from an EMBL/GenBank/DDBJ whole genome shotgun (WGS) entry which is preliminary data.</text>
</comment>
<accession>A0ACC6FPS7</accession>
<dbReference type="Proteomes" id="UP001173802">
    <property type="component" value="Unassembled WGS sequence"/>
</dbReference>
<gene>
    <name evidence="1" type="ORF">NYG90_00710</name>
</gene>
<organism evidence="1 2">
    <name type="scientific">Helicobacter zhangjianzhongii</name>
    <dbReference type="NCBI Taxonomy" id="2974574"/>
    <lineage>
        <taxon>Bacteria</taxon>
        <taxon>Pseudomonadati</taxon>
        <taxon>Campylobacterota</taxon>
        <taxon>Epsilonproteobacteria</taxon>
        <taxon>Campylobacterales</taxon>
        <taxon>Helicobacteraceae</taxon>
        <taxon>Helicobacter</taxon>
    </lineage>
</organism>
<protein>
    <submittedName>
        <fullName evidence="1">TolC family protein</fullName>
    </submittedName>
</protein>
<dbReference type="EMBL" id="JANURN010000001">
    <property type="protein sequence ID" value="MDL0081214.1"/>
    <property type="molecule type" value="Genomic_DNA"/>
</dbReference>
<proteinExistence type="predicted"/>
<sequence>MKTYLGRIFVAKACQISIALCLGVLLHAQPISKQAFFEAVEQNSINLVQNKAQFQSLLETQRATNSWESPYTEVDTGFVKNALGKNEVSVTALVMLRPKLPWVQTLLHKSLRIQIEQYDKAYKLYKELAYIAAKRLYLSYVLTKEKYNVATQRESNFYHQLQIAKAKLDAGSMSKKDYISFNNSYLDAKLLKMQTQTQLLELQRTLHQLLGLVEAHTIDQEKVDDEILDSLHDIVVDNLHFSYTHIEPESAYKQLEVSPYLDILALQAKNYQTNAKLANRDRFEAFELGGGIAHAESSDNAQLRFSIPLPITPKNTHLKRKWLALHSGSVRESEITKNNLLISVDSYLDQLESKKSFIELQQENIQNKKDLVEMGKIAYESQKISLFEYLAYQNSYMDSIITLADAKLEYIGIQSLLEETLGTMIGETQ</sequence>
<reference evidence="1 2" key="1">
    <citation type="journal article" date="2023" name="Microorganisms">
        <title>Isolation and Genomic Characteristics of Cat-Borne Campylobacter felis sp. nov. and Sheep-Borne Campylobacter ovis sp. nov.</title>
        <authorList>
            <person name="Wang H."/>
            <person name="Li Y."/>
            <person name="Gu Y."/>
            <person name="Zhou G."/>
            <person name="Chen X."/>
            <person name="Zhang X."/>
            <person name="Shao Z."/>
            <person name="Zhang J."/>
            <person name="Zhang M."/>
        </authorList>
    </citation>
    <scope>NUCLEOTIDE SEQUENCE [LARGE SCALE GENOMIC DNA]</scope>
    <source>
        <strain evidence="1 2">XJK30-2</strain>
    </source>
</reference>
<evidence type="ECO:0000313" key="1">
    <source>
        <dbReference type="EMBL" id="MDL0081214.1"/>
    </source>
</evidence>